<evidence type="ECO:0000313" key="1">
    <source>
        <dbReference type="EMBL" id="CAG8678503.1"/>
    </source>
</evidence>
<sequence length="200" mass="22839">MYKNQITLQTPTLLSIPNSSMTDSFLPTTNASMTDSLLSASNSSTVVESIHPGECHQVTDDGKPNIVKNKISKWRKGTIAIPNVTTRKRSTRRKWAVNSGASKSLHKKAYEELNRQINFYNDQFIRKMRCVESMPIEQQSKWLRNSALLSESKKSDELDQDIEELMARMSGNSMEVDDYSVVYKYQLECVAEQEFFVGIR</sequence>
<comment type="caution">
    <text evidence="1">The sequence shown here is derived from an EMBL/GenBank/DDBJ whole genome shotgun (WGS) entry which is preliminary data.</text>
</comment>
<keyword evidence="2" id="KW-1185">Reference proteome</keyword>
<dbReference type="EMBL" id="CAJVPS010013672">
    <property type="protein sequence ID" value="CAG8678503.1"/>
    <property type="molecule type" value="Genomic_DNA"/>
</dbReference>
<reference evidence="1" key="1">
    <citation type="submission" date="2021-06" db="EMBL/GenBank/DDBJ databases">
        <authorList>
            <person name="Kallberg Y."/>
            <person name="Tangrot J."/>
            <person name="Rosling A."/>
        </authorList>
    </citation>
    <scope>NUCLEOTIDE SEQUENCE</scope>
    <source>
        <strain evidence="1">FL130A</strain>
    </source>
</reference>
<dbReference type="OrthoDB" id="10361294at2759"/>
<accession>A0A9N9EIF8</accession>
<evidence type="ECO:0000313" key="2">
    <source>
        <dbReference type="Proteomes" id="UP000789508"/>
    </source>
</evidence>
<proteinExistence type="predicted"/>
<protein>
    <submittedName>
        <fullName evidence="1">4175_t:CDS:1</fullName>
    </submittedName>
</protein>
<dbReference type="Proteomes" id="UP000789508">
    <property type="component" value="Unassembled WGS sequence"/>
</dbReference>
<dbReference type="AlphaFoldDB" id="A0A9N9EIF8"/>
<gene>
    <name evidence="1" type="ORF">ALEPTO_LOCUS10790</name>
</gene>
<name>A0A9N9EIF8_9GLOM</name>
<organism evidence="1 2">
    <name type="scientific">Ambispora leptoticha</name>
    <dbReference type="NCBI Taxonomy" id="144679"/>
    <lineage>
        <taxon>Eukaryota</taxon>
        <taxon>Fungi</taxon>
        <taxon>Fungi incertae sedis</taxon>
        <taxon>Mucoromycota</taxon>
        <taxon>Glomeromycotina</taxon>
        <taxon>Glomeromycetes</taxon>
        <taxon>Archaeosporales</taxon>
        <taxon>Ambisporaceae</taxon>
        <taxon>Ambispora</taxon>
    </lineage>
</organism>